<comment type="caution">
    <text evidence="1">The sequence shown here is derived from an EMBL/GenBank/DDBJ whole genome shotgun (WGS) entry which is preliminary data.</text>
</comment>
<name>I6F475_SHIBO</name>
<accession>I6F475</accession>
<proteinExistence type="predicted"/>
<evidence type="ECO:0000313" key="1">
    <source>
        <dbReference type="EMBL" id="EIQ51067.1"/>
    </source>
</evidence>
<reference evidence="1 2" key="1">
    <citation type="submission" date="2012-03" db="EMBL/GenBank/DDBJ databases">
        <authorList>
            <person name="Rasko D."/>
            <person name="Redman J."/>
            <person name="Daugherty S.C."/>
            <person name="Tallon L."/>
            <person name="Sadzewicz L."/>
            <person name="Jones K."/>
            <person name="Santana-Cruz I."/>
            <person name="Liu X."/>
        </authorList>
    </citation>
    <scope>NUCLEOTIDE SEQUENCE [LARGE SCALE GENOMIC DNA]</scope>
    <source>
        <strain evidence="1 2">4444-74</strain>
    </source>
</reference>
<dbReference type="PATRIC" id="fig|766140.3.peg.89"/>
<evidence type="ECO:0000313" key="2">
    <source>
        <dbReference type="Proteomes" id="UP000004199"/>
    </source>
</evidence>
<dbReference type="AlphaFoldDB" id="I6F475"/>
<dbReference type="EMBL" id="AKNB01000066">
    <property type="protein sequence ID" value="EIQ51067.1"/>
    <property type="molecule type" value="Genomic_DNA"/>
</dbReference>
<organism evidence="1 2">
    <name type="scientific">Shigella boydii 4444-74</name>
    <dbReference type="NCBI Taxonomy" id="766140"/>
    <lineage>
        <taxon>Bacteria</taxon>
        <taxon>Pseudomonadati</taxon>
        <taxon>Pseudomonadota</taxon>
        <taxon>Gammaproteobacteria</taxon>
        <taxon>Enterobacterales</taxon>
        <taxon>Enterobacteriaceae</taxon>
        <taxon>Shigella</taxon>
    </lineage>
</organism>
<protein>
    <submittedName>
        <fullName evidence="1">Uncharacterized protein</fullName>
    </submittedName>
</protein>
<sequence>MVPLILLHSGNKAPTQSLLGQIATAAGPLDKPFTRTDLHKQAW</sequence>
<dbReference type="Proteomes" id="UP000004199">
    <property type="component" value="Unassembled WGS sequence"/>
</dbReference>
<gene>
    <name evidence="1" type="ORF">SB444474_5449</name>
</gene>